<accession>A0A7H0FMF3</accession>
<keyword evidence="3" id="KW-0233">DNA recombination</keyword>
<dbReference type="CDD" id="cd01189">
    <property type="entry name" value="INT_ICEBs1_C_like"/>
    <property type="match status" value="1"/>
</dbReference>
<dbReference type="InterPro" id="IPR010998">
    <property type="entry name" value="Integrase_recombinase_N"/>
</dbReference>
<evidence type="ECO:0000313" key="5">
    <source>
        <dbReference type="EMBL" id="QNP37219.1"/>
    </source>
</evidence>
<proteinExistence type="inferred from homology"/>
<dbReference type="GO" id="GO:0003677">
    <property type="term" value="F:DNA binding"/>
    <property type="evidence" value="ECO:0007669"/>
    <property type="project" value="UniProtKB-KW"/>
</dbReference>
<dbReference type="GO" id="GO:0006310">
    <property type="term" value="P:DNA recombination"/>
    <property type="evidence" value="ECO:0007669"/>
    <property type="project" value="UniProtKB-KW"/>
</dbReference>
<dbReference type="Gene3D" id="1.10.443.10">
    <property type="entry name" value="Intergrase catalytic core"/>
    <property type="match status" value="1"/>
</dbReference>
<gene>
    <name evidence="5" type="ORF">H9Q64_12200</name>
</gene>
<organism evidence="5 6">
    <name type="scientific">Enterococcus faecalis</name>
    <name type="common">Streptococcus faecalis</name>
    <dbReference type="NCBI Taxonomy" id="1351"/>
    <lineage>
        <taxon>Bacteria</taxon>
        <taxon>Bacillati</taxon>
        <taxon>Bacillota</taxon>
        <taxon>Bacilli</taxon>
        <taxon>Lactobacillales</taxon>
        <taxon>Enterococcaceae</taxon>
        <taxon>Enterococcus</taxon>
    </lineage>
</organism>
<name>A0A7H0FMF3_ENTFL</name>
<reference evidence="5 6" key="1">
    <citation type="submission" date="2020-08" db="EMBL/GenBank/DDBJ databases">
        <title>Enterococcus faecalis SF28073 genome assembly.</title>
        <authorList>
            <person name="Duerkop B.A."/>
            <person name="Johnson C.N."/>
        </authorList>
    </citation>
    <scope>NUCLEOTIDE SEQUENCE [LARGE SCALE GENOMIC DNA]</scope>
    <source>
        <strain evidence="5 6">SF28073</strain>
    </source>
</reference>
<dbReference type="InterPro" id="IPR002104">
    <property type="entry name" value="Integrase_catalytic"/>
</dbReference>
<dbReference type="SUPFAM" id="SSF56349">
    <property type="entry name" value="DNA breaking-rejoining enzymes"/>
    <property type="match status" value="1"/>
</dbReference>
<dbReference type="Proteomes" id="UP000516122">
    <property type="component" value="Chromosome"/>
</dbReference>
<comment type="similarity">
    <text evidence="1">Belongs to the 'phage' integrase family.</text>
</comment>
<dbReference type="RefSeq" id="WP_002380700.1">
    <property type="nucleotide sequence ID" value="NZ_CABGHU010000032.1"/>
</dbReference>
<dbReference type="InterPro" id="IPR013762">
    <property type="entry name" value="Integrase-like_cat_sf"/>
</dbReference>
<evidence type="ECO:0000256" key="3">
    <source>
        <dbReference type="ARBA" id="ARBA00023172"/>
    </source>
</evidence>
<dbReference type="GO" id="GO:0015074">
    <property type="term" value="P:DNA integration"/>
    <property type="evidence" value="ECO:0007669"/>
    <property type="project" value="InterPro"/>
</dbReference>
<dbReference type="EMBL" id="CP060804">
    <property type="protein sequence ID" value="QNP37219.1"/>
    <property type="molecule type" value="Genomic_DNA"/>
</dbReference>
<dbReference type="PROSITE" id="PS51898">
    <property type="entry name" value="TYR_RECOMBINASE"/>
    <property type="match status" value="1"/>
</dbReference>
<evidence type="ECO:0000256" key="1">
    <source>
        <dbReference type="ARBA" id="ARBA00008857"/>
    </source>
</evidence>
<dbReference type="AlphaFoldDB" id="A0A7H0FMF3"/>
<dbReference type="PANTHER" id="PTHR30349">
    <property type="entry name" value="PHAGE INTEGRASE-RELATED"/>
    <property type="match status" value="1"/>
</dbReference>
<dbReference type="Gene3D" id="1.10.150.130">
    <property type="match status" value="1"/>
</dbReference>
<dbReference type="InterPro" id="IPR011010">
    <property type="entry name" value="DNA_brk_join_enz"/>
</dbReference>
<keyword evidence="2" id="KW-0238">DNA-binding</keyword>
<evidence type="ECO:0000259" key="4">
    <source>
        <dbReference type="PROSITE" id="PS51898"/>
    </source>
</evidence>
<evidence type="ECO:0000256" key="2">
    <source>
        <dbReference type="ARBA" id="ARBA00023125"/>
    </source>
</evidence>
<dbReference type="Pfam" id="PF00589">
    <property type="entry name" value="Phage_integrase"/>
    <property type="match status" value="1"/>
</dbReference>
<protein>
    <submittedName>
        <fullName evidence="5">Site-specific integrase</fullName>
    </submittedName>
</protein>
<dbReference type="InterPro" id="IPR050090">
    <property type="entry name" value="Tyrosine_recombinase_XerCD"/>
</dbReference>
<sequence length="314" mass="36253">MSKRPRLFAGYFLEWIETYKVGAIRDISVSKYYIAHKHLTEICPDLTIDKLDRKAYQSILNEYALTHERQTTMDFHHQIGSCVRDMYHEGLIKRDPTYKAIIKGIPPRPKKKKFLQKGELQKLLKSLELGEGINMDWFILLVAKTGMRFAEAIALTPADFDWTRNTVSINKTLNYKNSTMFFQDTKNKSSVRTISIDWQIVGQFKPLIENLPQDELIFVNRDEKTGKYKRIFNSTYNSHLIRKCKESGITVITMHGLRHTHASILLADGVSTHSIAKRLGHSSVTTTQETYMHIIDELQSKDDEKILGALMQLS</sequence>
<dbReference type="PANTHER" id="PTHR30349:SF64">
    <property type="entry name" value="PROPHAGE INTEGRASE INTD-RELATED"/>
    <property type="match status" value="1"/>
</dbReference>
<feature type="domain" description="Tyr recombinase" evidence="4">
    <location>
        <begin position="110"/>
        <end position="304"/>
    </location>
</feature>
<evidence type="ECO:0000313" key="6">
    <source>
        <dbReference type="Proteomes" id="UP000516122"/>
    </source>
</evidence>